<dbReference type="Proteomes" id="UP000179076">
    <property type="component" value="Unassembled WGS sequence"/>
</dbReference>
<protein>
    <recommendedName>
        <fullName evidence="3">Outer membrane protein beta-barrel domain-containing protein</fullName>
    </recommendedName>
</protein>
<name>A0A1F6VLJ5_9PROT</name>
<gene>
    <name evidence="4" type="ORF">A2W18_12210</name>
</gene>
<dbReference type="SUPFAM" id="SSF56925">
    <property type="entry name" value="OMPA-like"/>
    <property type="match status" value="1"/>
</dbReference>
<proteinExistence type="predicted"/>
<evidence type="ECO:0000259" key="3">
    <source>
        <dbReference type="Pfam" id="PF13505"/>
    </source>
</evidence>
<dbReference type="InterPro" id="IPR011250">
    <property type="entry name" value="OMP/PagP_B-barrel"/>
</dbReference>
<sequence>MRFNFALAGLLLAGLTAPVLAAESPLYIGLKIGTLEADFAGFGKATNLGVMLGYDLHHDQNGTFAIETEFTTTISDGSVAGGGAWDADTIAATAAYRTAGSAYVKAKIGILRQDLNRSGGTLNADDSGIAYGAGVGARVNRKVMLEVEYTRLSSDLSFLSLAYITHF</sequence>
<dbReference type="InterPro" id="IPR027385">
    <property type="entry name" value="Beta-barrel_OMP"/>
</dbReference>
<evidence type="ECO:0000313" key="5">
    <source>
        <dbReference type="Proteomes" id="UP000179076"/>
    </source>
</evidence>
<reference evidence="4 5" key="1">
    <citation type="journal article" date="2016" name="Nat. Commun.">
        <title>Thousands of microbial genomes shed light on interconnected biogeochemical processes in an aquifer system.</title>
        <authorList>
            <person name="Anantharaman K."/>
            <person name="Brown C.T."/>
            <person name="Hug L.A."/>
            <person name="Sharon I."/>
            <person name="Castelle C.J."/>
            <person name="Probst A.J."/>
            <person name="Thomas B.C."/>
            <person name="Singh A."/>
            <person name="Wilkins M.J."/>
            <person name="Karaoz U."/>
            <person name="Brodie E.L."/>
            <person name="Williams K.H."/>
            <person name="Hubbard S.S."/>
            <person name="Banfield J.F."/>
        </authorList>
    </citation>
    <scope>NUCLEOTIDE SEQUENCE [LARGE SCALE GENOMIC DNA]</scope>
</reference>
<feature type="domain" description="Outer membrane protein beta-barrel" evidence="3">
    <location>
        <begin position="10"/>
        <end position="153"/>
    </location>
</feature>
<evidence type="ECO:0000256" key="2">
    <source>
        <dbReference type="SAM" id="SignalP"/>
    </source>
</evidence>
<feature type="signal peptide" evidence="2">
    <location>
        <begin position="1"/>
        <end position="21"/>
    </location>
</feature>
<keyword evidence="1 2" id="KW-0732">Signal</keyword>
<accession>A0A1F6VLJ5</accession>
<feature type="chain" id="PRO_5009527287" description="Outer membrane protein beta-barrel domain-containing protein" evidence="2">
    <location>
        <begin position="22"/>
        <end position="167"/>
    </location>
</feature>
<evidence type="ECO:0000256" key="1">
    <source>
        <dbReference type="ARBA" id="ARBA00022729"/>
    </source>
</evidence>
<dbReference type="Pfam" id="PF13505">
    <property type="entry name" value="OMP_b-brl"/>
    <property type="match status" value="1"/>
</dbReference>
<dbReference type="AlphaFoldDB" id="A0A1F6VLJ5"/>
<dbReference type="Gene3D" id="2.40.160.20">
    <property type="match status" value="1"/>
</dbReference>
<dbReference type="EMBL" id="MFSP01000002">
    <property type="protein sequence ID" value="OGI70419.1"/>
    <property type="molecule type" value="Genomic_DNA"/>
</dbReference>
<evidence type="ECO:0000313" key="4">
    <source>
        <dbReference type="EMBL" id="OGI70419.1"/>
    </source>
</evidence>
<comment type="caution">
    <text evidence="4">The sequence shown here is derived from an EMBL/GenBank/DDBJ whole genome shotgun (WGS) entry which is preliminary data.</text>
</comment>
<organism evidence="4 5">
    <name type="scientific">Candidatus Muproteobacteria bacterium RBG_16_60_9</name>
    <dbReference type="NCBI Taxonomy" id="1817755"/>
    <lineage>
        <taxon>Bacteria</taxon>
        <taxon>Pseudomonadati</taxon>
        <taxon>Pseudomonadota</taxon>
        <taxon>Candidatus Muproteobacteria</taxon>
    </lineage>
</organism>